<organism evidence="2 3">
    <name type="scientific">Dendrothele bispora (strain CBS 962.96)</name>
    <dbReference type="NCBI Taxonomy" id="1314807"/>
    <lineage>
        <taxon>Eukaryota</taxon>
        <taxon>Fungi</taxon>
        <taxon>Dikarya</taxon>
        <taxon>Basidiomycota</taxon>
        <taxon>Agaricomycotina</taxon>
        <taxon>Agaricomycetes</taxon>
        <taxon>Agaricomycetidae</taxon>
        <taxon>Agaricales</taxon>
        <taxon>Agaricales incertae sedis</taxon>
        <taxon>Dendrothele</taxon>
    </lineage>
</organism>
<evidence type="ECO:0000313" key="3">
    <source>
        <dbReference type="Proteomes" id="UP000297245"/>
    </source>
</evidence>
<keyword evidence="1" id="KW-0472">Membrane</keyword>
<name>A0A4S8KTZ2_DENBC</name>
<evidence type="ECO:0000256" key="1">
    <source>
        <dbReference type="SAM" id="Phobius"/>
    </source>
</evidence>
<dbReference type="AlphaFoldDB" id="A0A4S8KTZ2"/>
<gene>
    <name evidence="2" type="ORF">K435DRAFT_30981</name>
</gene>
<reference evidence="2 3" key="1">
    <citation type="journal article" date="2019" name="Nat. Ecol. Evol.">
        <title>Megaphylogeny resolves global patterns of mushroom evolution.</title>
        <authorList>
            <person name="Varga T."/>
            <person name="Krizsan K."/>
            <person name="Foldi C."/>
            <person name="Dima B."/>
            <person name="Sanchez-Garcia M."/>
            <person name="Sanchez-Ramirez S."/>
            <person name="Szollosi G.J."/>
            <person name="Szarkandi J.G."/>
            <person name="Papp V."/>
            <person name="Albert L."/>
            <person name="Andreopoulos W."/>
            <person name="Angelini C."/>
            <person name="Antonin V."/>
            <person name="Barry K.W."/>
            <person name="Bougher N.L."/>
            <person name="Buchanan P."/>
            <person name="Buyck B."/>
            <person name="Bense V."/>
            <person name="Catcheside P."/>
            <person name="Chovatia M."/>
            <person name="Cooper J."/>
            <person name="Damon W."/>
            <person name="Desjardin D."/>
            <person name="Finy P."/>
            <person name="Geml J."/>
            <person name="Haridas S."/>
            <person name="Hughes K."/>
            <person name="Justo A."/>
            <person name="Karasinski D."/>
            <person name="Kautmanova I."/>
            <person name="Kiss B."/>
            <person name="Kocsube S."/>
            <person name="Kotiranta H."/>
            <person name="LaButti K.M."/>
            <person name="Lechner B.E."/>
            <person name="Liimatainen K."/>
            <person name="Lipzen A."/>
            <person name="Lukacs Z."/>
            <person name="Mihaltcheva S."/>
            <person name="Morgado L.N."/>
            <person name="Niskanen T."/>
            <person name="Noordeloos M.E."/>
            <person name="Ohm R.A."/>
            <person name="Ortiz-Santana B."/>
            <person name="Ovrebo C."/>
            <person name="Racz N."/>
            <person name="Riley R."/>
            <person name="Savchenko A."/>
            <person name="Shiryaev A."/>
            <person name="Soop K."/>
            <person name="Spirin V."/>
            <person name="Szebenyi C."/>
            <person name="Tomsovsky M."/>
            <person name="Tulloss R.E."/>
            <person name="Uehling J."/>
            <person name="Grigoriev I.V."/>
            <person name="Vagvolgyi C."/>
            <person name="Papp T."/>
            <person name="Martin F.M."/>
            <person name="Miettinen O."/>
            <person name="Hibbett D.S."/>
            <person name="Nagy L.G."/>
        </authorList>
    </citation>
    <scope>NUCLEOTIDE SEQUENCE [LARGE SCALE GENOMIC DNA]</scope>
    <source>
        <strain evidence="2 3">CBS 962.96</strain>
    </source>
</reference>
<accession>A0A4S8KTZ2</accession>
<dbReference type="EMBL" id="ML180056">
    <property type="protein sequence ID" value="THU79230.1"/>
    <property type="molecule type" value="Genomic_DNA"/>
</dbReference>
<keyword evidence="1" id="KW-1133">Transmembrane helix</keyword>
<proteinExistence type="predicted"/>
<protein>
    <submittedName>
        <fullName evidence="2">Uncharacterized protein</fullName>
    </submittedName>
</protein>
<keyword evidence="3" id="KW-1185">Reference proteome</keyword>
<sequence length="70" mass="7811">MSTPSSSYRAVLPSLELFSFVTMITLFTLVAINHPYSSGYIGFSNARGFNRACKMRAPFASDTMKTKKKH</sequence>
<feature type="transmembrane region" description="Helical" evidence="1">
    <location>
        <begin position="12"/>
        <end position="32"/>
    </location>
</feature>
<evidence type="ECO:0000313" key="2">
    <source>
        <dbReference type="EMBL" id="THU79230.1"/>
    </source>
</evidence>
<keyword evidence="1" id="KW-0812">Transmembrane</keyword>
<dbReference type="Proteomes" id="UP000297245">
    <property type="component" value="Unassembled WGS sequence"/>
</dbReference>